<keyword evidence="5" id="KW-1185">Reference proteome</keyword>
<evidence type="ECO:0000313" key="5">
    <source>
        <dbReference type="Proteomes" id="UP000431922"/>
    </source>
</evidence>
<dbReference type="Proteomes" id="UP000431922">
    <property type="component" value="Unassembled WGS sequence"/>
</dbReference>
<organism evidence="4 5">
    <name type="scientific">Allopontixanthobacter sediminis</name>
    <dbReference type="NCBI Taxonomy" id="1689985"/>
    <lineage>
        <taxon>Bacteria</taxon>
        <taxon>Pseudomonadati</taxon>
        <taxon>Pseudomonadota</taxon>
        <taxon>Alphaproteobacteria</taxon>
        <taxon>Sphingomonadales</taxon>
        <taxon>Erythrobacteraceae</taxon>
        <taxon>Allopontixanthobacter</taxon>
    </lineage>
</organism>
<reference evidence="4 5" key="1">
    <citation type="submission" date="2019-12" db="EMBL/GenBank/DDBJ databases">
        <title>Genomic-based taxomic classification of the family Erythrobacteraceae.</title>
        <authorList>
            <person name="Xu L."/>
        </authorList>
    </citation>
    <scope>NUCLEOTIDE SEQUENCE [LARGE SCALE GENOMIC DNA]</scope>
    <source>
        <strain evidence="4 5">KCTC 42453</strain>
    </source>
</reference>
<evidence type="ECO:0000259" key="2">
    <source>
        <dbReference type="Pfam" id="PF02563"/>
    </source>
</evidence>
<feature type="domain" description="Soluble ligand binding" evidence="3">
    <location>
        <begin position="188"/>
        <end position="236"/>
    </location>
</feature>
<dbReference type="Pfam" id="PF10531">
    <property type="entry name" value="SLBB"/>
    <property type="match status" value="1"/>
</dbReference>
<gene>
    <name evidence="4" type="ORF">GRI65_07685</name>
</gene>
<name>A0A845B2I0_9SPHN</name>
<sequence>MTGGRNPIAQMGCNSPVRDKDLSDAAMDLSRQQVDVRYLGRRLENGPTVGIQGCKHRCGQGDIAMSLTSSLITRVLIVRVLTALLGCSVLAACSSGISSLPRLPSANQAEYLLQPGDELRVSVQNVADANGTYIIDGSGAISLPLLQEVQVAGLSLRSIERAIGDGYLKRGLLKNPVVSVQPGALRPFYVIGEVNRPGEQPYRQGMTVLSAVAAAGGYTYRAAEGVVEVIRNVDGREIRTRAMEESIIMPGDRIIVHERWF</sequence>
<dbReference type="InterPro" id="IPR003715">
    <property type="entry name" value="Poly_export_N"/>
</dbReference>
<accession>A0A845B2I0</accession>
<dbReference type="PANTHER" id="PTHR33619">
    <property type="entry name" value="POLYSACCHARIDE EXPORT PROTEIN GFCE-RELATED"/>
    <property type="match status" value="1"/>
</dbReference>
<dbReference type="GO" id="GO:0015159">
    <property type="term" value="F:polysaccharide transmembrane transporter activity"/>
    <property type="evidence" value="ECO:0007669"/>
    <property type="project" value="InterPro"/>
</dbReference>
<dbReference type="InterPro" id="IPR019554">
    <property type="entry name" value="Soluble_ligand-bd"/>
</dbReference>
<dbReference type="PANTHER" id="PTHR33619:SF3">
    <property type="entry name" value="POLYSACCHARIDE EXPORT PROTEIN GFCE-RELATED"/>
    <property type="match status" value="1"/>
</dbReference>
<dbReference type="Gene3D" id="3.10.560.10">
    <property type="entry name" value="Outer membrane lipoprotein wza domain like"/>
    <property type="match status" value="1"/>
</dbReference>
<keyword evidence="1" id="KW-0732">Signal</keyword>
<dbReference type="EMBL" id="WTYL01000002">
    <property type="protein sequence ID" value="MXP44334.1"/>
    <property type="molecule type" value="Genomic_DNA"/>
</dbReference>
<feature type="domain" description="Polysaccharide export protein N-terminal" evidence="2">
    <location>
        <begin position="106"/>
        <end position="181"/>
    </location>
</feature>
<dbReference type="Gene3D" id="3.30.1950.10">
    <property type="entry name" value="wza like domain"/>
    <property type="match status" value="1"/>
</dbReference>
<dbReference type="Pfam" id="PF02563">
    <property type="entry name" value="Poly_export"/>
    <property type="match status" value="1"/>
</dbReference>
<dbReference type="AlphaFoldDB" id="A0A845B2I0"/>
<dbReference type="InterPro" id="IPR049712">
    <property type="entry name" value="Poly_export"/>
</dbReference>
<proteinExistence type="predicted"/>
<evidence type="ECO:0000313" key="4">
    <source>
        <dbReference type="EMBL" id="MXP44334.1"/>
    </source>
</evidence>
<comment type="caution">
    <text evidence="4">The sequence shown here is derived from an EMBL/GenBank/DDBJ whole genome shotgun (WGS) entry which is preliminary data.</text>
</comment>
<protein>
    <submittedName>
        <fullName evidence="4">Polysaccharide export protein</fullName>
    </submittedName>
</protein>
<evidence type="ECO:0000259" key="3">
    <source>
        <dbReference type="Pfam" id="PF10531"/>
    </source>
</evidence>
<evidence type="ECO:0000256" key="1">
    <source>
        <dbReference type="ARBA" id="ARBA00022729"/>
    </source>
</evidence>